<evidence type="ECO:0000313" key="2">
    <source>
        <dbReference type="Proteomes" id="UP000003340"/>
    </source>
</evidence>
<dbReference type="STRING" id="537013.CLOSTMETH_01910"/>
<reference evidence="1 2" key="1">
    <citation type="submission" date="2009-01" db="EMBL/GenBank/DDBJ databases">
        <authorList>
            <person name="Fulton L."/>
            <person name="Clifton S."/>
            <person name="Fulton B."/>
            <person name="Xu J."/>
            <person name="Minx P."/>
            <person name="Pepin K.H."/>
            <person name="Johnson M."/>
            <person name="Bhonagiri V."/>
            <person name="Nash W.E."/>
            <person name="Mardis E.R."/>
            <person name="Wilson R.K."/>
        </authorList>
    </citation>
    <scope>NUCLEOTIDE SEQUENCE [LARGE SCALE GENOMIC DNA]</scope>
    <source>
        <strain evidence="1 2">DSM 5476</strain>
    </source>
</reference>
<organism evidence="1 2">
    <name type="scientific">[Clostridium] methylpentosum DSM 5476</name>
    <dbReference type="NCBI Taxonomy" id="537013"/>
    <lineage>
        <taxon>Bacteria</taxon>
        <taxon>Bacillati</taxon>
        <taxon>Bacillota</taxon>
        <taxon>Clostridia</taxon>
        <taxon>Eubacteriales</taxon>
        <taxon>Oscillospiraceae</taxon>
        <taxon>Oscillospiraceae incertae sedis</taxon>
    </lineage>
</organism>
<dbReference type="AlphaFoldDB" id="C0EDI3"/>
<evidence type="ECO:0000313" key="1">
    <source>
        <dbReference type="EMBL" id="EEG30469.1"/>
    </source>
</evidence>
<protein>
    <submittedName>
        <fullName evidence="1">Uncharacterized protein</fullName>
    </submittedName>
</protein>
<name>C0EDI3_9FIRM</name>
<proteinExistence type="predicted"/>
<dbReference type="HOGENOM" id="CLU_3006135_0_0_9"/>
<gene>
    <name evidence="1" type="ORF">CLOSTMETH_01910</name>
</gene>
<sequence>MPRDESEQEKAQRDRRAFSMILFKLNQGMIDLFYSETLLSLLRQEGRENCNQSCFT</sequence>
<keyword evidence="2" id="KW-1185">Reference proteome</keyword>
<dbReference type="EMBL" id="ACEC01000062">
    <property type="protein sequence ID" value="EEG30469.1"/>
    <property type="molecule type" value="Genomic_DNA"/>
</dbReference>
<reference evidence="1 2" key="2">
    <citation type="submission" date="2009-02" db="EMBL/GenBank/DDBJ databases">
        <title>Draft genome sequence of Clostridium methylpentosum (DSM 5476).</title>
        <authorList>
            <person name="Sudarsanam P."/>
            <person name="Ley R."/>
            <person name="Guruge J."/>
            <person name="Turnbaugh P.J."/>
            <person name="Mahowald M."/>
            <person name="Liep D."/>
            <person name="Gordon J."/>
        </authorList>
    </citation>
    <scope>NUCLEOTIDE SEQUENCE [LARGE SCALE GENOMIC DNA]</scope>
    <source>
        <strain evidence="1 2">DSM 5476</strain>
    </source>
</reference>
<comment type="caution">
    <text evidence="1">The sequence shown here is derived from an EMBL/GenBank/DDBJ whole genome shotgun (WGS) entry which is preliminary data.</text>
</comment>
<dbReference type="Proteomes" id="UP000003340">
    <property type="component" value="Unassembled WGS sequence"/>
</dbReference>
<accession>C0EDI3</accession>